<dbReference type="EMBL" id="QUNO01000005">
    <property type="protein sequence ID" value="REH48484.1"/>
    <property type="molecule type" value="Genomic_DNA"/>
</dbReference>
<dbReference type="PANTHER" id="PTHR30272:SF1">
    <property type="entry name" value="3-HYDROXYACYL-[ACYL-CARRIER-PROTEIN] DEHYDRATASE"/>
    <property type="match status" value="1"/>
</dbReference>
<gene>
    <name evidence="4" type="ORF">BCF44_105343</name>
</gene>
<dbReference type="AlphaFoldDB" id="A0A3E0HPY7"/>
<keyword evidence="2" id="KW-0456">Lyase</keyword>
<evidence type="ECO:0000259" key="3">
    <source>
        <dbReference type="Pfam" id="PF22818"/>
    </source>
</evidence>
<dbReference type="SUPFAM" id="SSF54637">
    <property type="entry name" value="Thioesterase/thiol ester dehydrase-isomerase"/>
    <property type="match status" value="1"/>
</dbReference>
<reference evidence="4 5" key="1">
    <citation type="submission" date="2018-08" db="EMBL/GenBank/DDBJ databases">
        <title>Genomic Encyclopedia of Archaeal and Bacterial Type Strains, Phase II (KMG-II): from individual species to whole genera.</title>
        <authorList>
            <person name="Goeker M."/>
        </authorList>
    </citation>
    <scope>NUCLEOTIDE SEQUENCE [LARGE SCALE GENOMIC DNA]</scope>
    <source>
        <strain evidence="4 5">DSM 45791</strain>
    </source>
</reference>
<comment type="caution">
    <text evidence="4">The sequence shown here is derived from an EMBL/GenBank/DDBJ whole genome shotgun (WGS) entry which is preliminary data.</text>
</comment>
<evidence type="ECO:0000313" key="4">
    <source>
        <dbReference type="EMBL" id="REH48484.1"/>
    </source>
</evidence>
<dbReference type="InterPro" id="IPR029069">
    <property type="entry name" value="HotDog_dom_sf"/>
</dbReference>
<organism evidence="4 5">
    <name type="scientific">Kutzneria buriramensis</name>
    <dbReference type="NCBI Taxonomy" id="1045776"/>
    <lineage>
        <taxon>Bacteria</taxon>
        <taxon>Bacillati</taxon>
        <taxon>Actinomycetota</taxon>
        <taxon>Actinomycetes</taxon>
        <taxon>Pseudonocardiales</taxon>
        <taxon>Pseudonocardiaceae</taxon>
        <taxon>Kutzneria</taxon>
    </lineage>
</organism>
<sequence>MSAVPAAIRAEVSVRPDDPVFAGHYPGFPILPGLFLLEYVHTTTGIEALPTAVDRVKFVRPVYPGDQVVLDIGFSRDGDEVRCDATASVDADVVAEFRLRYPEGAK</sequence>
<name>A0A3E0HPY7_9PSEU</name>
<evidence type="ECO:0000256" key="2">
    <source>
        <dbReference type="ARBA" id="ARBA00023239"/>
    </source>
</evidence>
<accession>A0A3E0HPY7</accession>
<dbReference type="InterPro" id="IPR054545">
    <property type="entry name" value="ApeI-like"/>
</dbReference>
<evidence type="ECO:0000256" key="1">
    <source>
        <dbReference type="ARBA" id="ARBA00009174"/>
    </source>
</evidence>
<dbReference type="Pfam" id="PF22818">
    <property type="entry name" value="ApeI-like"/>
    <property type="match status" value="1"/>
</dbReference>
<dbReference type="Gene3D" id="3.10.129.10">
    <property type="entry name" value="Hotdog Thioesterase"/>
    <property type="match status" value="1"/>
</dbReference>
<dbReference type="PANTHER" id="PTHR30272">
    <property type="entry name" value="3-HYDROXYACYL-[ACYL-CARRIER-PROTEIN] DEHYDRATASE"/>
    <property type="match status" value="1"/>
</dbReference>
<dbReference type="InterPro" id="IPR013114">
    <property type="entry name" value="FabA_FabZ"/>
</dbReference>
<dbReference type="GO" id="GO:0016829">
    <property type="term" value="F:lyase activity"/>
    <property type="evidence" value="ECO:0007669"/>
    <property type="project" value="UniProtKB-KW"/>
</dbReference>
<dbReference type="Proteomes" id="UP000256269">
    <property type="component" value="Unassembled WGS sequence"/>
</dbReference>
<protein>
    <submittedName>
        <fullName evidence="4">3-hydroxyacyl-[acyl-carrier-protein] dehydratase</fullName>
    </submittedName>
</protein>
<keyword evidence="5" id="KW-1185">Reference proteome</keyword>
<comment type="similarity">
    <text evidence="1">Belongs to the thioester dehydratase family. FabZ subfamily.</text>
</comment>
<proteinExistence type="inferred from homology"/>
<feature type="domain" description="ApeI dehydratase-like" evidence="3">
    <location>
        <begin position="7"/>
        <end position="81"/>
    </location>
</feature>
<evidence type="ECO:0000313" key="5">
    <source>
        <dbReference type="Proteomes" id="UP000256269"/>
    </source>
</evidence>
<dbReference type="RefSeq" id="WP_170217575.1">
    <property type="nucleotide sequence ID" value="NZ_CP144375.1"/>
</dbReference>